<dbReference type="PANTHER" id="PTHR23077:SF27">
    <property type="entry name" value="ATPASE FAMILY GENE 2 PROTEIN HOMOLOG A"/>
    <property type="match status" value="1"/>
</dbReference>
<evidence type="ECO:0000259" key="5">
    <source>
        <dbReference type="SMART" id="SM00382"/>
    </source>
</evidence>
<dbReference type="InterPro" id="IPR003593">
    <property type="entry name" value="AAA+_ATPase"/>
</dbReference>
<evidence type="ECO:0000256" key="3">
    <source>
        <dbReference type="ARBA" id="ARBA00022840"/>
    </source>
</evidence>
<feature type="compositionally biased region" description="Low complexity" evidence="4">
    <location>
        <begin position="7"/>
        <end position="23"/>
    </location>
</feature>
<comment type="caution">
    <text evidence="6">The sequence shown here is derived from an EMBL/GenBank/DDBJ whole genome shotgun (WGS) entry which is preliminary data.</text>
</comment>
<dbReference type="InterPro" id="IPR050168">
    <property type="entry name" value="AAA_ATPase_domain"/>
</dbReference>
<feature type="domain" description="AAA+ ATPase" evidence="5">
    <location>
        <begin position="284"/>
        <end position="412"/>
    </location>
</feature>
<dbReference type="OrthoDB" id="27435at2759"/>
<dbReference type="GO" id="GO:0005524">
    <property type="term" value="F:ATP binding"/>
    <property type="evidence" value="ECO:0007669"/>
    <property type="project" value="UniProtKB-KW"/>
</dbReference>
<keyword evidence="3" id="KW-0067">ATP-binding</keyword>
<dbReference type="FunFam" id="3.40.50.300:FF:000018">
    <property type="entry name" value="Cell division control 48"/>
    <property type="match status" value="1"/>
</dbReference>
<protein>
    <submittedName>
        <fullName evidence="6">AAA family ATPase like protein</fullName>
    </submittedName>
</protein>
<dbReference type="PANTHER" id="PTHR23077">
    <property type="entry name" value="AAA-FAMILY ATPASE"/>
    <property type="match status" value="1"/>
</dbReference>
<sequence length="799" mass="86567">MTATDNSTSAPPSTAASPSPSSPRKISKVSTAMPAATNLHVVVRLLPSNGLEGAFRVHVQPESLDQASLKLGEVCEIVAEDGCLGYGIAWRADDRMGNRPKNRPIKMTETIRTAFGFQEGSRVTIARTDIQIWPADRIVLTDITPKEYLKTEAEDDKSWSLRIGGVLVNCEVLTSGIEFDVVGRRKAKKRFYIENIEAAAAPNEAGVLFTVDDRTEFIFSDGSSIVHSCDKAVKTNGSRPTTSTRLHFDNSKIAGLIEQSRQLNKQLELLLSATEKVQQGAQDPRVAVLLHGYEGTGKTLLLDTLAKSNFRKVVRLQKATLNGGTVSKNQAIIRESFQDAKAHQPSLILMDNLDKMAPTDDAAYGDVLASELAGLANTQVLAVGATRNIADLSNTIIGPKGFAKLIELPIPDVSARSQILNVLQGLPLLDSNIVSTEIAARTHGFTGQDVAWLYKLALNHAATRNEQTVQSFSHAITSDSATTTIPSLPSPPSSPPSFSVTIPDFNLALKEITPAALREIFTEKPKISWSDIGGSQDVAECFDEIIGWSLHSKDKLEALNVRPPKGVLLYGPPGCSKTLTAQAVASTYNFNFIVVKGAELLSMYVGESERAVREVFRKARAAAPCVIFFDEIDSIGGDRGGSSAGTNGLNVLTTLLNEMDGFDSLKDVLILAATNRPDVLDPALMRPGRFDSHVYLGPPDAAARWEIFKIALKNVPQSADVDLEELVMKTIGYSGAEIVKICGEAKFAALRRHLKKHGDGEAEPKVRQRDLEAGRESTKRLITEEMVEGYRAFGARGRE</sequence>
<feature type="region of interest" description="Disordered" evidence="4">
    <location>
        <begin position="758"/>
        <end position="777"/>
    </location>
</feature>
<evidence type="ECO:0000313" key="6">
    <source>
        <dbReference type="EMBL" id="KJX96203.1"/>
    </source>
</evidence>
<accession>A0A0F4GG00</accession>
<keyword evidence="1" id="KW-0677">Repeat</keyword>
<dbReference type="GO" id="GO:0005737">
    <property type="term" value="C:cytoplasm"/>
    <property type="evidence" value="ECO:0007669"/>
    <property type="project" value="TreeGrafter"/>
</dbReference>
<dbReference type="EMBL" id="LAFY01000710">
    <property type="protein sequence ID" value="KJX96203.1"/>
    <property type="molecule type" value="Genomic_DNA"/>
</dbReference>
<dbReference type="PROSITE" id="PS00674">
    <property type="entry name" value="AAA"/>
    <property type="match status" value="1"/>
</dbReference>
<dbReference type="Gene3D" id="1.10.8.60">
    <property type="match status" value="2"/>
</dbReference>
<organism evidence="6 7">
    <name type="scientific">Zymoseptoria brevis</name>
    <dbReference type="NCBI Taxonomy" id="1047168"/>
    <lineage>
        <taxon>Eukaryota</taxon>
        <taxon>Fungi</taxon>
        <taxon>Dikarya</taxon>
        <taxon>Ascomycota</taxon>
        <taxon>Pezizomycotina</taxon>
        <taxon>Dothideomycetes</taxon>
        <taxon>Dothideomycetidae</taxon>
        <taxon>Mycosphaerellales</taxon>
        <taxon>Mycosphaerellaceae</taxon>
        <taxon>Zymoseptoria</taxon>
    </lineage>
</organism>
<evidence type="ECO:0000256" key="1">
    <source>
        <dbReference type="ARBA" id="ARBA00022737"/>
    </source>
</evidence>
<dbReference type="InterPro" id="IPR003960">
    <property type="entry name" value="ATPase_AAA_CS"/>
</dbReference>
<evidence type="ECO:0000256" key="4">
    <source>
        <dbReference type="SAM" id="MobiDB-lite"/>
    </source>
</evidence>
<dbReference type="Pfam" id="PF00004">
    <property type="entry name" value="AAA"/>
    <property type="match status" value="2"/>
</dbReference>
<dbReference type="Proteomes" id="UP000033647">
    <property type="component" value="Unassembled WGS sequence"/>
</dbReference>
<feature type="region of interest" description="Disordered" evidence="4">
    <location>
        <begin position="1"/>
        <end position="30"/>
    </location>
</feature>
<evidence type="ECO:0000313" key="7">
    <source>
        <dbReference type="Proteomes" id="UP000033647"/>
    </source>
</evidence>
<dbReference type="AlphaFoldDB" id="A0A0F4GG00"/>
<proteinExistence type="predicted"/>
<dbReference type="SMART" id="SM00382">
    <property type="entry name" value="AAA"/>
    <property type="match status" value="2"/>
</dbReference>
<name>A0A0F4GG00_9PEZI</name>
<dbReference type="Gene3D" id="3.40.50.300">
    <property type="entry name" value="P-loop containing nucleotide triphosphate hydrolases"/>
    <property type="match status" value="2"/>
</dbReference>
<dbReference type="InterPro" id="IPR041569">
    <property type="entry name" value="AAA_lid_3"/>
</dbReference>
<gene>
    <name evidence="6" type="ORF">TI39_contig718g00003</name>
</gene>
<reference evidence="6 7" key="1">
    <citation type="submission" date="2015-03" db="EMBL/GenBank/DDBJ databases">
        <title>RNA-seq based gene annotation and comparative genomics of four Zymoseptoria species reveal species-specific pathogenicity related genes and transposable element activity.</title>
        <authorList>
            <person name="Grandaubert J."/>
            <person name="Bhattacharyya A."/>
            <person name="Stukenbrock E.H."/>
        </authorList>
    </citation>
    <scope>NUCLEOTIDE SEQUENCE [LARGE SCALE GENOMIC DNA]</scope>
    <source>
        <strain evidence="6 7">Zb18110</strain>
    </source>
</reference>
<feature type="domain" description="AAA+ ATPase" evidence="5">
    <location>
        <begin position="563"/>
        <end position="700"/>
    </location>
</feature>
<keyword evidence="7" id="KW-1185">Reference proteome</keyword>
<dbReference type="Pfam" id="PF17862">
    <property type="entry name" value="AAA_lid_3"/>
    <property type="match status" value="1"/>
</dbReference>
<dbReference type="InterPro" id="IPR027417">
    <property type="entry name" value="P-loop_NTPase"/>
</dbReference>
<evidence type="ECO:0000256" key="2">
    <source>
        <dbReference type="ARBA" id="ARBA00022741"/>
    </source>
</evidence>
<dbReference type="STRING" id="1047168.A0A0F4GG00"/>
<dbReference type="SUPFAM" id="SSF52540">
    <property type="entry name" value="P-loop containing nucleoside triphosphate hydrolases"/>
    <property type="match status" value="2"/>
</dbReference>
<keyword evidence="2" id="KW-0547">Nucleotide-binding</keyword>
<dbReference type="InterPro" id="IPR003959">
    <property type="entry name" value="ATPase_AAA_core"/>
</dbReference>
<dbReference type="GO" id="GO:0016887">
    <property type="term" value="F:ATP hydrolysis activity"/>
    <property type="evidence" value="ECO:0007669"/>
    <property type="project" value="InterPro"/>
</dbReference>